<dbReference type="GO" id="GO:0012505">
    <property type="term" value="C:endomembrane system"/>
    <property type="evidence" value="ECO:0007669"/>
    <property type="project" value="UniProtKB-SubCell"/>
</dbReference>
<name>A0A840EDK2_9BACT</name>
<feature type="transmembrane region" description="Helical" evidence="9">
    <location>
        <begin position="214"/>
        <end position="233"/>
    </location>
</feature>
<feature type="transmembrane region" description="Helical" evidence="9">
    <location>
        <begin position="364"/>
        <end position="384"/>
    </location>
</feature>
<accession>A0A840EDK2</accession>
<dbReference type="EMBL" id="JACIFF010000006">
    <property type="protein sequence ID" value="MBB4079889.1"/>
    <property type="molecule type" value="Genomic_DNA"/>
</dbReference>
<evidence type="ECO:0000256" key="7">
    <source>
        <dbReference type="ARBA" id="ARBA00022989"/>
    </source>
</evidence>
<keyword evidence="8 9" id="KW-0472">Membrane</keyword>
<feature type="transmembrane region" description="Helical" evidence="9">
    <location>
        <begin position="285"/>
        <end position="313"/>
    </location>
</feature>
<comment type="subcellular location">
    <subcellularLocation>
        <location evidence="1">Endomembrane system</location>
        <topology evidence="1">Multi-pass membrane protein</topology>
    </subcellularLocation>
    <subcellularLocation>
        <location evidence="2">Endoplasmic reticulum membrane</location>
    </subcellularLocation>
</comment>
<evidence type="ECO:0000256" key="4">
    <source>
        <dbReference type="ARBA" id="ARBA00022679"/>
    </source>
</evidence>
<feature type="transmembrane region" description="Helical" evidence="9">
    <location>
        <begin position="333"/>
        <end position="357"/>
    </location>
</feature>
<keyword evidence="6" id="KW-0256">Endoplasmic reticulum</keyword>
<keyword evidence="4" id="KW-0808">Transferase</keyword>
<dbReference type="Pfam" id="PF03901">
    <property type="entry name" value="Glyco_transf_22"/>
    <property type="match status" value="1"/>
</dbReference>
<keyword evidence="5 9" id="KW-0812">Transmembrane</keyword>
<keyword evidence="7 9" id="KW-1133">Transmembrane helix</keyword>
<evidence type="ECO:0000256" key="8">
    <source>
        <dbReference type="ARBA" id="ARBA00023136"/>
    </source>
</evidence>
<organism evidence="10 11">
    <name type="scientific">Neolewinella aquimaris</name>
    <dbReference type="NCBI Taxonomy" id="1835722"/>
    <lineage>
        <taxon>Bacteria</taxon>
        <taxon>Pseudomonadati</taxon>
        <taxon>Bacteroidota</taxon>
        <taxon>Saprospiria</taxon>
        <taxon>Saprospirales</taxon>
        <taxon>Lewinellaceae</taxon>
        <taxon>Neolewinella</taxon>
    </lineage>
</organism>
<evidence type="ECO:0008006" key="12">
    <source>
        <dbReference type="Google" id="ProtNLM"/>
    </source>
</evidence>
<dbReference type="Proteomes" id="UP000576209">
    <property type="component" value="Unassembled WGS sequence"/>
</dbReference>
<gene>
    <name evidence="10" type="ORF">GGR28_002516</name>
</gene>
<evidence type="ECO:0000256" key="6">
    <source>
        <dbReference type="ARBA" id="ARBA00022824"/>
    </source>
</evidence>
<evidence type="ECO:0000256" key="3">
    <source>
        <dbReference type="ARBA" id="ARBA00022676"/>
    </source>
</evidence>
<sequence length="503" mass="55334">MSRKKRRKATPSTAATAAPDPAKVSSRWRFFVWICAFFFFAALVIRLDVITAWPGAEGFALAQAVGNDWGSYLPAALNHALLPLGLAIDTETDAIFLFPRLVSATCMLLTAFFTYRWAKRLFGRQVSELTLLCAGASLFLPFFGKVASADALALLGHAGMFWTVMLYGLAGDTRKMLAFGIFVMLAAIAAPVSTLLLGLMLVILTVFQRTDYNWQTPAGLSVGISCLVLLVQGPQEANTYWYYGQEDSRVLDLLYYGLLGMLPLAGWLVAGVRDLVFKNQKFEQFSLIIAMALVSTLLAQSLLFMLLLSLVAGKQMQLYFREDNYPWKNYVKTASVLHLIVAFIAVFLLLLGGGLAFPGAGFRAALGMAAAYWIFSLLATLGIFGDRRDFAIGGSVLAGMLTVMFFWVQVYPYLEAERSWPSRLLEQGVEPTTLELPDEAYESELSSALPYFVREGWQLGETGEYRLYQLPAGDTTVQGGGGARVRGRAIVMPSLFGLKRMAQ</sequence>
<proteinExistence type="predicted"/>
<dbReference type="RefSeq" id="WP_183496128.1">
    <property type="nucleotide sequence ID" value="NZ_JACIFF010000006.1"/>
</dbReference>
<keyword evidence="3" id="KW-0328">Glycosyltransferase</keyword>
<keyword evidence="11" id="KW-1185">Reference proteome</keyword>
<feature type="transmembrane region" description="Helical" evidence="9">
    <location>
        <begin position="30"/>
        <end position="49"/>
    </location>
</feature>
<reference evidence="10 11" key="1">
    <citation type="submission" date="2020-08" db="EMBL/GenBank/DDBJ databases">
        <title>Genomic Encyclopedia of Type Strains, Phase IV (KMG-IV): sequencing the most valuable type-strain genomes for metagenomic binning, comparative biology and taxonomic classification.</title>
        <authorList>
            <person name="Goeker M."/>
        </authorList>
    </citation>
    <scope>NUCLEOTIDE SEQUENCE [LARGE SCALE GENOMIC DNA]</scope>
    <source>
        <strain evidence="10 11">DSM 105137</strain>
    </source>
</reference>
<feature type="transmembrane region" description="Helical" evidence="9">
    <location>
        <begin position="176"/>
        <end position="207"/>
    </location>
</feature>
<evidence type="ECO:0000256" key="9">
    <source>
        <dbReference type="SAM" id="Phobius"/>
    </source>
</evidence>
<comment type="caution">
    <text evidence="10">The sequence shown here is derived from an EMBL/GenBank/DDBJ whole genome shotgun (WGS) entry which is preliminary data.</text>
</comment>
<feature type="transmembrane region" description="Helical" evidence="9">
    <location>
        <begin position="151"/>
        <end position="170"/>
    </location>
</feature>
<feature type="transmembrane region" description="Helical" evidence="9">
    <location>
        <begin position="126"/>
        <end position="144"/>
    </location>
</feature>
<evidence type="ECO:0000256" key="2">
    <source>
        <dbReference type="ARBA" id="ARBA00004586"/>
    </source>
</evidence>
<dbReference type="InterPro" id="IPR005599">
    <property type="entry name" value="GPI_mannosylTrfase"/>
</dbReference>
<protein>
    <recommendedName>
        <fullName evidence="12">Glycosyltransferase RgtA/B/C/D-like domain-containing protein</fullName>
    </recommendedName>
</protein>
<feature type="transmembrane region" description="Helical" evidence="9">
    <location>
        <begin position="390"/>
        <end position="414"/>
    </location>
</feature>
<feature type="transmembrane region" description="Helical" evidence="9">
    <location>
        <begin position="95"/>
        <end position="114"/>
    </location>
</feature>
<dbReference type="GO" id="GO:0016757">
    <property type="term" value="F:glycosyltransferase activity"/>
    <property type="evidence" value="ECO:0007669"/>
    <property type="project" value="UniProtKB-KW"/>
</dbReference>
<dbReference type="AlphaFoldDB" id="A0A840EDK2"/>
<feature type="transmembrane region" description="Helical" evidence="9">
    <location>
        <begin position="253"/>
        <end position="273"/>
    </location>
</feature>
<evidence type="ECO:0000313" key="11">
    <source>
        <dbReference type="Proteomes" id="UP000576209"/>
    </source>
</evidence>
<evidence type="ECO:0000256" key="1">
    <source>
        <dbReference type="ARBA" id="ARBA00004127"/>
    </source>
</evidence>
<evidence type="ECO:0000313" key="10">
    <source>
        <dbReference type="EMBL" id="MBB4079889.1"/>
    </source>
</evidence>
<evidence type="ECO:0000256" key="5">
    <source>
        <dbReference type="ARBA" id="ARBA00022692"/>
    </source>
</evidence>